<evidence type="ECO:0000313" key="4">
    <source>
        <dbReference type="Proteomes" id="UP000625316"/>
    </source>
</evidence>
<dbReference type="AlphaFoldDB" id="A0A928VV52"/>
<reference evidence="3" key="1">
    <citation type="submission" date="2020-10" db="EMBL/GenBank/DDBJ databases">
        <authorList>
            <person name="Castelo-Branco R."/>
            <person name="Eusebio N."/>
            <person name="Adriana R."/>
            <person name="Vieira A."/>
            <person name="Brugerolle De Fraissinette N."/>
            <person name="Rezende De Castro R."/>
            <person name="Schneider M.P."/>
            <person name="Vasconcelos V."/>
            <person name="Leao P.N."/>
        </authorList>
    </citation>
    <scope>NUCLEOTIDE SEQUENCE</scope>
    <source>
        <strain evidence="3">LEGE 11480</strain>
    </source>
</reference>
<sequence length="305" mass="33594">MTASPPSLRIAIVGDVHNQWDEADHRTLEALGVDLVLFVGDFGNEAVNIVRQISQLALPKAVVMGNHDAWYSATSWGKQRCPYDRTQEDWVQQQLDLLGDSHVGYGCKDFPDLGVSVIGARPFSWGGAHWKYSKFYKERFGIHSFQESTKRIVQSMAAATSEHLLVIAHNGPTGLGDQPRDPVGKDWGDDPGGDYGDPDLTAAIAQAPSLGKQIPLVTFGHMHHSLRQPKGAARRTYHRTDQTFYCNAACVPRVRELQGETLRHFALVEIAAGQLQRAAQAWVNIAGQVVAESIDYSAPDATRRN</sequence>
<evidence type="ECO:0000259" key="2">
    <source>
        <dbReference type="Pfam" id="PF00149"/>
    </source>
</evidence>
<dbReference type="SUPFAM" id="SSF56300">
    <property type="entry name" value="Metallo-dependent phosphatases"/>
    <property type="match status" value="1"/>
</dbReference>
<comment type="caution">
    <text evidence="3">The sequence shown here is derived from an EMBL/GenBank/DDBJ whole genome shotgun (WGS) entry which is preliminary data.</text>
</comment>
<dbReference type="EMBL" id="JADEXQ010000149">
    <property type="protein sequence ID" value="MBE9033082.1"/>
    <property type="molecule type" value="Genomic_DNA"/>
</dbReference>
<dbReference type="Pfam" id="PF00149">
    <property type="entry name" value="Metallophos"/>
    <property type="match status" value="1"/>
</dbReference>
<name>A0A928VV52_9CYAN</name>
<dbReference type="GO" id="GO:0016787">
    <property type="term" value="F:hydrolase activity"/>
    <property type="evidence" value="ECO:0007669"/>
    <property type="project" value="InterPro"/>
</dbReference>
<dbReference type="InterPro" id="IPR004843">
    <property type="entry name" value="Calcineurin-like_PHP"/>
</dbReference>
<feature type="region of interest" description="Disordered" evidence="1">
    <location>
        <begin position="172"/>
        <end position="194"/>
    </location>
</feature>
<organism evidence="3 4">
    <name type="scientific">Romeriopsis navalis LEGE 11480</name>
    <dbReference type="NCBI Taxonomy" id="2777977"/>
    <lineage>
        <taxon>Bacteria</taxon>
        <taxon>Bacillati</taxon>
        <taxon>Cyanobacteriota</taxon>
        <taxon>Cyanophyceae</taxon>
        <taxon>Leptolyngbyales</taxon>
        <taxon>Leptolyngbyaceae</taxon>
        <taxon>Romeriopsis</taxon>
        <taxon>Romeriopsis navalis</taxon>
    </lineage>
</organism>
<accession>A0A928VV52</accession>
<dbReference type="RefSeq" id="WP_264327894.1">
    <property type="nucleotide sequence ID" value="NZ_JADEXQ010000149.1"/>
</dbReference>
<feature type="domain" description="Calcineurin-like phosphoesterase" evidence="2">
    <location>
        <begin position="8"/>
        <end position="224"/>
    </location>
</feature>
<dbReference type="NCBIfam" id="TIGR04168">
    <property type="entry name" value="TIGR04168 family protein"/>
    <property type="match status" value="1"/>
</dbReference>
<gene>
    <name evidence="3" type="ORF">IQ266_25420</name>
</gene>
<dbReference type="InterPro" id="IPR027629">
    <property type="entry name" value="DevT-like"/>
</dbReference>
<dbReference type="PANTHER" id="PTHR35769:SF2">
    <property type="entry name" value="CALCINEURIN-LIKE METALLO-PHOSPHOESTERASE SUPERFAMILY PROTEIN"/>
    <property type="match status" value="1"/>
</dbReference>
<protein>
    <submittedName>
        <fullName evidence="3">TIGR04168 family protein</fullName>
    </submittedName>
</protein>
<proteinExistence type="predicted"/>
<evidence type="ECO:0000313" key="3">
    <source>
        <dbReference type="EMBL" id="MBE9033082.1"/>
    </source>
</evidence>
<keyword evidence="4" id="KW-1185">Reference proteome</keyword>
<dbReference type="InterPro" id="IPR029052">
    <property type="entry name" value="Metallo-depent_PP-like"/>
</dbReference>
<dbReference type="PANTHER" id="PTHR35769">
    <property type="entry name" value="CALCINEURIN-LIKE METALLO-PHOSPHOESTERASE SUPERFAMILY PROTEIN"/>
    <property type="match status" value="1"/>
</dbReference>
<dbReference type="Gene3D" id="3.60.21.10">
    <property type="match status" value="1"/>
</dbReference>
<dbReference type="Proteomes" id="UP000625316">
    <property type="component" value="Unassembled WGS sequence"/>
</dbReference>
<evidence type="ECO:0000256" key="1">
    <source>
        <dbReference type="SAM" id="MobiDB-lite"/>
    </source>
</evidence>
<feature type="compositionally biased region" description="Basic and acidic residues" evidence="1">
    <location>
        <begin position="178"/>
        <end position="188"/>
    </location>
</feature>